<evidence type="ECO:0000256" key="2">
    <source>
        <dbReference type="ARBA" id="ARBA00023203"/>
    </source>
</evidence>
<dbReference type="PRINTS" id="PR00006">
    <property type="entry name" value="COFILIN"/>
</dbReference>
<dbReference type="Ensembl" id="ENSSFOT00015043661.1">
    <property type="protein sequence ID" value="ENSSFOP00015071166.1"/>
    <property type="gene ID" value="ENSSFOG00015030770.1"/>
</dbReference>
<dbReference type="OrthoDB" id="10249245at2759"/>
<protein>
    <submittedName>
        <fullName evidence="5">Cofilin 2 (muscle)</fullName>
    </submittedName>
</protein>
<dbReference type="InterPro" id="IPR017904">
    <property type="entry name" value="ADF/Cofilin"/>
</dbReference>
<feature type="region of interest" description="Disordered" evidence="3">
    <location>
        <begin position="71"/>
        <end position="90"/>
    </location>
</feature>
<dbReference type="GO" id="GO:0015629">
    <property type="term" value="C:actin cytoskeleton"/>
    <property type="evidence" value="ECO:0007669"/>
    <property type="project" value="InterPro"/>
</dbReference>
<evidence type="ECO:0000259" key="4">
    <source>
        <dbReference type="PROSITE" id="PS51263"/>
    </source>
</evidence>
<keyword evidence="6" id="KW-1185">Reference proteome</keyword>
<evidence type="ECO:0000256" key="1">
    <source>
        <dbReference type="ARBA" id="ARBA00006844"/>
    </source>
</evidence>
<dbReference type="InterPro" id="IPR029006">
    <property type="entry name" value="ADF-H/Gelsolin-like_dom_sf"/>
</dbReference>
<dbReference type="SMART" id="SM00102">
    <property type="entry name" value="ADF"/>
    <property type="match status" value="1"/>
</dbReference>
<accession>A0A8C9W740</accession>
<dbReference type="Proteomes" id="UP000694397">
    <property type="component" value="Chromosome 3"/>
</dbReference>
<dbReference type="AlphaFoldDB" id="A0A8C9W740"/>
<keyword evidence="2" id="KW-0009">Actin-binding</keyword>
<organism evidence="5 6">
    <name type="scientific">Scleropages formosus</name>
    <name type="common">Asian bonytongue</name>
    <name type="synonym">Osteoglossum formosum</name>
    <dbReference type="NCBI Taxonomy" id="113540"/>
    <lineage>
        <taxon>Eukaryota</taxon>
        <taxon>Metazoa</taxon>
        <taxon>Chordata</taxon>
        <taxon>Craniata</taxon>
        <taxon>Vertebrata</taxon>
        <taxon>Euteleostomi</taxon>
        <taxon>Actinopterygii</taxon>
        <taxon>Neopterygii</taxon>
        <taxon>Teleostei</taxon>
        <taxon>Osteoglossocephala</taxon>
        <taxon>Osteoglossomorpha</taxon>
        <taxon>Osteoglossiformes</taxon>
        <taxon>Osteoglossidae</taxon>
        <taxon>Scleropages</taxon>
    </lineage>
</organism>
<evidence type="ECO:0000313" key="6">
    <source>
        <dbReference type="Proteomes" id="UP000694397"/>
    </source>
</evidence>
<sequence length="258" mass="28798">MPSRARPLLTTPWPRAPHTHELCRRADAVGDSERGPLSLRQSHRSAPVVAARVTLSLLSCARSRSTLPFPDSTGRWRTSARQHTSTHRAADNMASGVTVSDDVIKVFNDMKVRKSSTSDEVKKRKKAVLFCLSEDRKKIVVEEGKQILVGDIGESVDDPYACFVKLLPLNDCRYGLYDATYETRESKKEDLVFIFWAPEGAPLKSKMIYASSKDAIKKKFTGIKHEWQVNGLDDIQDRCTLAEKLGGNVVVSLEGRPL</sequence>
<evidence type="ECO:0000256" key="3">
    <source>
        <dbReference type="SAM" id="MobiDB-lite"/>
    </source>
</evidence>
<gene>
    <name evidence="5" type="primary">CFL2</name>
</gene>
<evidence type="ECO:0000313" key="5">
    <source>
        <dbReference type="Ensembl" id="ENSSFOP00015071166.1"/>
    </source>
</evidence>
<feature type="domain" description="ADF-H" evidence="4">
    <location>
        <begin position="96"/>
        <end position="245"/>
    </location>
</feature>
<reference evidence="5" key="3">
    <citation type="submission" date="2025-09" db="UniProtKB">
        <authorList>
            <consortium name="Ensembl"/>
        </authorList>
    </citation>
    <scope>IDENTIFICATION</scope>
</reference>
<dbReference type="PROSITE" id="PS51263">
    <property type="entry name" value="ADF_H"/>
    <property type="match status" value="1"/>
</dbReference>
<dbReference type="SUPFAM" id="SSF55753">
    <property type="entry name" value="Actin depolymerizing proteins"/>
    <property type="match status" value="1"/>
</dbReference>
<dbReference type="InterPro" id="IPR002108">
    <property type="entry name" value="ADF-H"/>
</dbReference>
<dbReference type="GO" id="GO:0003779">
    <property type="term" value="F:actin binding"/>
    <property type="evidence" value="ECO:0007669"/>
    <property type="project" value="UniProtKB-KW"/>
</dbReference>
<dbReference type="PANTHER" id="PTHR11913">
    <property type="entry name" value="COFILIN-RELATED"/>
    <property type="match status" value="1"/>
</dbReference>
<reference evidence="5 6" key="1">
    <citation type="submission" date="2019-04" db="EMBL/GenBank/DDBJ databases">
        <authorList>
            <consortium name="Wellcome Sanger Institute Data Sharing"/>
        </authorList>
    </citation>
    <scope>NUCLEOTIDE SEQUENCE [LARGE SCALE GENOMIC DNA]</scope>
</reference>
<dbReference type="CDD" id="cd11286">
    <property type="entry name" value="ADF_cofilin_like"/>
    <property type="match status" value="1"/>
</dbReference>
<reference evidence="5" key="2">
    <citation type="submission" date="2025-08" db="UniProtKB">
        <authorList>
            <consortium name="Ensembl"/>
        </authorList>
    </citation>
    <scope>IDENTIFICATION</scope>
</reference>
<dbReference type="GO" id="GO:0030042">
    <property type="term" value="P:actin filament depolymerization"/>
    <property type="evidence" value="ECO:0007669"/>
    <property type="project" value="InterPro"/>
</dbReference>
<dbReference type="Pfam" id="PF00241">
    <property type="entry name" value="Cofilin_ADF"/>
    <property type="match status" value="1"/>
</dbReference>
<dbReference type="Gene3D" id="3.40.20.10">
    <property type="entry name" value="Severin"/>
    <property type="match status" value="1"/>
</dbReference>
<dbReference type="GeneTree" id="ENSGT00950000183000"/>
<name>A0A8C9W740_SCLFO</name>
<dbReference type="FunFam" id="3.40.20.10:FF:000010">
    <property type="entry name" value="Putative destrin"/>
    <property type="match status" value="1"/>
</dbReference>
<comment type="similarity">
    <text evidence="1">Belongs to the actin-binding proteins ADF family.</text>
</comment>
<proteinExistence type="inferred from homology"/>